<evidence type="ECO:0000313" key="1">
    <source>
        <dbReference type="Proteomes" id="UP000818029"/>
    </source>
</evidence>
<name>A0ABM2YI18_GOSHI</name>
<dbReference type="Proteomes" id="UP000818029">
    <property type="component" value="Chromosome A08"/>
</dbReference>
<sequence>MFFSQPYCGGWSSLEPGSRCTSAFDRWLYPIFGQRNPSLSTTVFDGALFFELPRHGLPGRHHMSLIDASALPATFDLPKFLLRRRQLLRLLGVFALLIWAFLHSSSTTSKVHLIPSTNPRGFSTCC</sequence>
<reference evidence="1" key="1">
    <citation type="journal article" date="2020" name="Nat. Genet.">
        <title>Genomic diversifications of five Gossypium allopolyploid species and their impact on cotton improvement.</title>
        <authorList>
            <person name="Chen Z.J."/>
            <person name="Sreedasyam A."/>
            <person name="Ando A."/>
            <person name="Song Q."/>
            <person name="De Santiago L.M."/>
            <person name="Hulse-Kemp A.M."/>
            <person name="Ding M."/>
            <person name="Ye W."/>
            <person name="Kirkbride R.C."/>
            <person name="Jenkins J."/>
            <person name="Plott C."/>
            <person name="Lovell J."/>
            <person name="Lin Y.M."/>
            <person name="Vaughn R."/>
            <person name="Liu B."/>
            <person name="Simpson S."/>
            <person name="Scheffler B.E."/>
            <person name="Wen L."/>
            <person name="Saski C.A."/>
            <person name="Grover C.E."/>
            <person name="Hu G."/>
            <person name="Conover J.L."/>
            <person name="Carlson J.W."/>
            <person name="Shu S."/>
            <person name="Boston L.B."/>
            <person name="Williams M."/>
            <person name="Peterson D.G."/>
            <person name="McGee K."/>
            <person name="Jones D.C."/>
            <person name="Wendel J.F."/>
            <person name="Stelly D.M."/>
            <person name="Grimwood J."/>
            <person name="Schmutz J."/>
        </authorList>
    </citation>
    <scope>NUCLEOTIDE SEQUENCE [LARGE SCALE GENOMIC DNA]</scope>
    <source>
        <strain evidence="1">cv. TM-1</strain>
    </source>
</reference>
<proteinExistence type="predicted"/>
<protein>
    <submittedName>
        <fullName evidence="2">Uncharacterized protein</fullName>
    </submittedName>
</protein>
<dbReference type="RefSeq" id="XP_040930200.1">
    <property type="nucleotide sequence ID" value="XM_041074266.1"/>
</dbReference>
<dbReference type="GeneID" id="121204460"/>
<reference evidence="2" key="2">
    <citation type="submission" date="2025-08" db="UniProtKB">
        <authorList>
            <consortium name="RefSeq"/>
        </authorList>
    </citation>
    <scope>IDENTIFICATION</scope>
</reference>
<organism evidence="1 2">
    <name type="scientific">Gossypium hirsutum</name>
    <name type="common">Upland cotton</name>
    <name type="synonym">Gossypium mexicanum</name>
    <dbReference type="NCBI Taxonomy" id="3635"/>
    <lineage>
        <taxon>Eukaryota</taxon>
        <taxon>Viridiplantae</taxon>
        <taxon>Streptophyta</taxon>
        <taxon>Embryophyta</taxon>
        <taxon>Tracheophyta</taxon>
        <taxon>Spermatophyta</taxon>
        <taxon>Magnoliopsida</taxon>
        <taxon>eudicotyledons</taxon>
        <taxon>Gunneridae</taxon>
        <taxon>Pentapetalae</taxon>
        <taxon>rosids</taxon>
        <taxon>malvids</taxon>
        <taxon>Malvales</taxon>
        <taxon>Malvaceae</taxon>
        <taxon>Malvoideae</taxon>
        <taxon>Gossypium</taxon>
    </lineage>
</organism>
<evidence type="ECO:0000313" key="2">
    <source>
        <dbReference type="RefSeq" id="XP_040930200.1"/>
    </source>
</evidence>
<accession>A0ABM2YI18</accession>
<keyword evidence="1" id="KW-1185">Reference proteome</keyword>
<gene>
    <name evidence="2" type="primary">LOC121204460</name>
</gene>